<evidence type="ECO:0000313" key="1">
    <source>
        <dbReference type="EMBL" id="MCF2563137.1"/>
    </source>
</evidence>
<evidence type="ECO:0000313" key="2">
    <source>
        <dbReference type="Proteomes" id="UP001200470"/>
    </source>
</evidence>
<keyword evidence="2" id="KW-1185">Reference proteome</keyword>
<sequence>MDEANNPTTNAADTPDIKSSITPIKQVVHKMLPIATMMQMKSLDQLTALTPENIDKLDDRQIREHLQTIMTDLHNILQDK</sequence>
<proteinExistence type="predicted"/>
<dbReference type="RefSeq" id="WP_301637571.1">
    <property type="nucleotide sequence ID" value="NZ_JADYTN010000005.1"/>
</dbReference>
<name>A0ABS9CDF3_9BACT</name>
<evidence type="ECO:0008006" key="3">
    <source>
        <dbReference type="Google" id="ProtNLM"/>
    </source>
</evidence>
<organism evidence="1 2">
    <name type="scientific">Xylanibacter brevis</name>
    <dbReference type="NCBI Taxonomy" id="83231"/>
    <lineage>
        <taxon>Bacteria</taxon>
        <taxon>Pseudomonadati</taxon>
        <taxon>Bacteroidota</taxon>
        <taxon>Bacteroidia</taxon>
        <taxon>Bacteroidales</taxon>
        <taxon>Prevotellaceae</taxon>
        <taxon>Xylanibacter</taxon>
    </lineage>
</organism>
<accession>A0ABS9CDF3</accession>
<protein>
    <recommendedName>
        <fullName evidence="3">Spore coat protein</fullName>
    </recommendedName>
</protein>
<gene>
    <name evidence="1" type="ORF">I6E12_03295</name>
</gene>
<dbReference type="EMBL" id="JADYTN010000005">
    <property type="protein sequence ID" value="MCF2563137.1"/>
    <property type="molecule type" value="Genomic_DNA"/>
</dbReference>
<dbReference type="Proteomes" id="UP001200470">
    <property type="component" value="Unassembled WGS sequence"/>
</dbReference>
<comment type="caution">
    <text evidence="1">The sequence shown here is derived from an EMBL/GenBank/DDBJ whole genome shotgun (WGS) entry which is preliminary data.</text>
</comment>
<reference evidence="1 2" key="1">
    <citation type="submission" date="2020-12" db="EMBL/GenBank/DDBJ databases">
        <title>Whole genome sequences of gut porcine anaerobes.</title>
        <authorList>
            <person name="Kubasova T."/>
            <person name="Jahodarova E."/>
            <person name="Rychlik I."/>
        </authorList>
    </citation>
    <scope>NUCLEOTIDE SEQUENCE [LARGE SCALE GENOMIC DNA]</scope>
    <source>
        <strain evidence="1 2">An925</strain>
    </source>
</reference>